<dbReference type="EMBL" id="KQ426312">
    <property type="protein sequence ID" value="KOF68423.1"/>
    <property type="molecule type" value="Genomic_DNA"/>
</dbReference>
<reference evidence="1" key="1">
    <citation type="submission" date="2015-07" db="EMBL/GenBank/DDBJ databases">
        <title>MeaNS - Measles Nucleotide Surveillance Program.</title>
        <authorList>
            <person name="Tran T."/>
            <person name="Druce J."/>
        </authorList>
    </citation>
    <scope>NUCLEOTIDE SEQUENCE</scope>
    <source>
        <strain evidence="1">UCB-OBI-ISO-001</strain>
        <tissue evidence="1">Gonad</tissue>
    </source>
</reference>
<evidence type="ECO:0000313" key="1">
    <source>
        <dbReference type="EMBL" id="KOF68423.1"/>
    </source>
</evidence>
<gene>
    <name evidence="1" type="ORF">OCBIM_22007358mg</name>
</gene>
<protein>
    <submittedName>
        <fullName evidence="1">Uncharacterized protein</fullName>
    </submittedName>
</protein>
<name>A0A0L8FUW0_OCTBM</name>
<organism evidence="1">
    <name type="scientific">Octopus bimaculoides</name>
    <name type="common">California two-spotted octopus</name>
    <dbReference type="NCBI Taxonomy" id="37653"/>
    <lineage>
        <taxon>Eukaryota</taxon>
        <taxon>Metazoa</taxon>
        <taxon>Spiralia</taxon>
        <taxon>Lophotrochozoa</taxon>
        <taxon>Mollusca</taxon>
        <taxon>Cephalopoda</taxon>
        <taxon>Coleoidea</taxon>
        <taxon>Octopodiformes</taxon>
        <taxon>Octopoda</taxon>
        <taxon>Incirrata</taxon>
        <taxon>Octopodidae</taxon>
        <taxon>Octopus</taxon>
    </lineage>
</organism>
<sequence length="78" mass="8942">MCCVRREKLQRMEEKRTKKAKLQKHYVVTTNHPSSSPLTLTGRQDRITRVYLPSIRICAEKKVGSAICKKVSSPQIVT</sequence>
<dbReference type="AlphaFoldDB" id="A0A0L8FUW0"/>
<proteinExistence type="predicted"/>
<accession>A0A0L8FUW0</accession>